<name>A0A0P1G0G1_9RHOB</name>
<dbReference type="STRING" id="441103.TRN7648_00172"/>
<feature type="transmembrane region" description="Helical" evidence="4">
    <location>
        <begin position="320"/>
        <end position="338"/>
    </location>
</feature>
<dbReference type="EMBL" id="CYSE01000001">
    <property type="protein sequence ID" value="CUH74962.1"/>
    <property type="molecule type" value="Genomic_DNA"/>
</dbReference>
<evidence type="ECO:0000256" key="1">
    <source>
        <dbReference type="ARBA" id="ARBA00006739"/>
    </source>
</evidence>
<evidence type="ECO:0000256" key="3">
    <source>
        <dbReference type="ARBA" id="ARBA00022679"/>
    </source>
</evidence>
<dbReference type="GO" id="GO:0016757">
    <property type="term" value="F:glycosyltransferase activity"/>
    <property type="evidence" value="ECO:0007669"/>
    <property type="project" value="UniProtKB-KW"/>
</dbReference>
<evidence type="ECO:0000256" key="4">
    <source>
        <dbReference type="SAM" id="Phobius"/>
    </source>
</evidence>
<comment type="similarity">
    <text evidence="1">Belongs to the glycosyltransferase 2 family.</text>
</comment>
<dbReference type="Pfam" id="PF00535">
    <property type="entry name" value="Glycos_transf_2"/>
    <property type="match status" value="1"/>
</dbReference>
<dbReference type="SUPFAM" id="SSF53448">
    <property type="entry name" value="Nucleotide-diphospho-sugar transferases"/>
    <property type="match status" value="1"/>
</dbReference>
<keyword evidence="3 6" id="KW-0808">Transferase</keyword>
<dbReference type="PANTHER" id="PTHR43630:SF1">
    <property type="entry name" value="POLY-BETA-1,6-N-ACETYL-D-GLUCOSAMINE SYNTHASE"/>
    <property type="match status" value="1"/>
</dbReference>
<evidence type="ECO:0000313" key="7">
    <source>
        <dbReference type="Proteomes" id="UP000054935"/>
    </source>
</evidence>
<feature type="transmembrane region" description="Helical" evidence="4">
    <location>
        <begin position="296"/>
        <end position="313"/>
    </location>
</feature>
<dbReference type="AlphaFoldDB" id="A0A0P1G0G1"/>
<dbReference type="Proteomes" id="UP000054935">
    <property type="component" value="Unassembled WGS sequence"/>
</dbReference>
<dbReference type="EC" id="2.4.1.-" evidence="6"/>
<dbReference type="CDD" id="cd06439">
    <property type="entry name" value="CESA_like_1"/>
    <property type="match status" value="1"/>
</dbReference>
<accession>A0A0P1G0G1</accession>
<keyword evidence="4" id="KW-1133">Transmembrane helix</keyword>
<keyword evidence="7" id="KW-1185">Reference proteome</keyword>
<dbReference type="PANTHER" id="PTHR43630">
    <property type="entry name" value="POLY-BETA-1,6-N-ACETYL-D-GLUCOSAMINE SYNTHASE"/>
    <property type="match status" value="1"/>
</dbReference>
<keyword evidence="4" id="KW-0812">Transmembrane</keyword>
<dbReference type="InterPro" id="IPR001173">
    <property type="entry name" value="Glyco_trans_2-like"/>
</dbReference>
<feature type="transmembrane region" description="Helical" evidence="4">
    <location>
        <begin position="350"/>
        <end position="368"/>
    </location>
</feature>
<protein>
    <submittedName>
        <fullName evidence="6">Poly-beta-1,6-N-acetyl-D-glucosamine synthase</fullName>
        <ecNumber evidence="6">2.4.1.-</ecNumber>
    </submittedName>
</protein>
<evidence type="ECO:0000259" key="5">
    <source>
        <dbReference type="Pfam" id="PF00535"/>
    </source>
</evidence>
<organism evidence="6 7">
    <name type="scientific">Tropicibacter naphthalenivorans</name>
    <dbReference type="NCBI Taxonomy" id="441103"/>
    <lineage>
        <taxon>Bacteria</taxon>
        <taxon>Pseudomonadati</taxon>
        <taxon>Pseudomonadota</taxon>
        <taxon>Alphaproteobacteria</taxon>
        <taxon>Rhodobacterales</taxon>
        <taxon>Roseobacteraceae</taxon>
        <taxon>Tropicibacter</taxon>
    </lineage>
</organism>
<keyword evidence="2 6" id="KW-0328">Glycosyltransferase</keyword>
<dbReference type="Gene3D" id="3.90.550.10">
    <property type="entry name" value="Spore Coat Polysaccharide Biosynthesis Protein SpsA, Chain A"/>
    <property type="match status" value="1"/>
</dbReference>
<evidence type="ECO:0000256" key="2">
    <source>
        <dbReference type="ARBA" id="ARBA00022676"/>
    </source>
</evidence>
<evidence type="ECO:0000313" key="6">
    <source>
        <dbReference type="EMBL" id="CUH74962.1"/>
    </source>
</evidence>
<reference evidence="6 7" key="1">
    <citation type="submission" date="2015-09" db="EMBL/GenBank/DDBJ databases">
        <authorList>
            <consortium name="Swine Surveillance"/>
        </authorList>
    </citation>
    <scope>NUCLEOTIDE SEQUENCE [LARGE SCALE GENOMIC DNA]</scope>
    <source>
        <strain evidence="6 7">CECT 7648</strain>
    </source>
</reference>
<dbReference type="RefSeq" id="WP_058245753.1">
    <property type="nucleotide sequence ID" value="NZ_CYSE01000001.1"/>
</dbReference>
<dbReference type="InterPro" id="IPR029044">
    <property type="entry name" value="Nucleotide-diphossugar_trans"/>
</dbReference>
<sequence length="381" mass="41593">MMLALLVFSLGMVVYVVAGYPLLLLALWRLKGPRAVPEEVAPLRIDFLIPAHNEGAIIRDKIENTFNLRNRFGHELRVLVVSDGSTDDTVAQARAVDDPRLTVVETPGRLGKLGGLNMALEMLDGDIVVFSDANALLSKGTLDALSRHFADPEVGGVCGQITIDEDDDGEIAKADGAYWRYDQAMKRAESDLGGTVSAQGSIYAIRRALTGPIPPGVADDFLMSVRVVEQGFRLAFEPRATTREAVTEHAGNEMARRIRSTEMGWRGLMMMRGLMNPAKHGLYGWQLLSHKGLRRMTPFFLLLAFVANLVLIGQGLILTALGLGQIAFYGIAVLAWLLPPLRRLPGVGKVLFFVLGNLGMALGLFAYLRGKKSSIWTPVRA</sequence>
<gene>
    <name evidence="6" type="primary">icaA</name>
    <name evidence="6" type="ORF">TRN7648_00172</name>
</gene>
<keyword evidence="4" id="KW-0472">Membrane</keyword>
<feature type="domain" description="Glycosyltransferase 2-like" evidence="5">
    <location>
        <begin position="48"/>
        <end position="208"/>
    </location>
</feature>
<proteinExistence type="inferred from homology"/>